<dbReference type="AlphaFoldDB" id="A0AAP3AP47"/>
<evidence type="ECO:0000313" key="1">
    <source>
        <dbReference type="EMBL" id="MCW0524134.1"/>
    </source>
</evidence>
<proteinExistence type="predicted"/>
<comment type="caution">
    <text evidence="1">The sequence shown here is derived from an EMBL/GenBank/DDBJ whole genome shotgun (WGS) entry which is preliminary data.</text>
</comment>
<accession>A0AAP3AP47</accession>
<evidence type="ECO:0000313" key="2">
    <source>
        <dbReference type="Proteomes" id="UP001207440"/>
    </source>
</evidence>
<protein>
    <submittedName>
        <fullName evidence="1">Uncharacterized protein</fullName>
    </submittedName>
</protein>
<organism evidence="1 2">
    <name type="scientific">Riemerella anatipestifer</name>
    <name type="common">Moraxella anatipestifer</name>
    <dbReference type="NCBI Taxonomy" id="34085"/>
    <lineage>
        <taxon>Bacteria</taxon>
        <taxon>Pseudomonadati</taxon>
        <taxon>Bacteroidota</taxon>
        <taxon>Flavobacteriia</taxon>
        <taxon>Flavobacteriales</taxon>
        <taxon>Weeksellaceae</taxon>
        <taxon>Riemerella</taxon>
    </lineage>
</organism>
<gene>
    <name evidence="1" type="ORF">OKE68_07390</name>
</gene>
<name>A0AAP3AP47_RIEAN</name>
<reference evidence="1" key="1">
    <citation type="submission" date="2022-10" db="EMBL/GenBank/DDBJ databases">
        <title>Sifting through the core-genome to identify putative cross-protective antigens against Riemerella anatipestifer.</title>
        <authorList>
            <person name="Zheng X."/>
            <person name="Zhang W."/>
        </authorList>
    </citation>
    <scope>NUCLEOTIDE SEQUENCE</scope>
    <source>
        <strain evidence="1">ZWRA178</strain>
    </source>
</reference>
<sequence>MNKKITKKEDLEIGKCYRDGNKFYYVTGRVECYERSFLEAESFHFDNEMLIDLSTPYIEDIVEESNFREIPPKKFLKQFKKFKKEKKENILLEMDRLILADIELKKIPKQ</sequence>
<dbReference type="RefSeq" id="WP_064969398.1">
    <property type="nucleotide sequence ID" value="NZ_CP029760.1"/>
</dbReference>
<dbReference type="Proteomes" id="UP001207440">
    <property type="component" value="Unassembled WGS sequence"/>
</dbReference>
<dbReference type="EMBL" id="JAOZYT010000042">
    <property type="protein sequence ID" value="MCW0524134.1"/>
    <property type="molecule type" value="Genomic_DNA"/>
</dbReference>